<keyword evidence="2" id="KW-1185">Reference proteome</keyword>
<organism evidence="1 2">
    <name type="scientific">Novipirellula herctigrandis</name>
    <dbReference type="NCBI Taxonomy" id="2527986"/>
    <lineage>
        <taxon>Bacteria</taxon>
        <taxon>Pseudomonadati</taxon>
        <taxon>Planctomycetota</taxon>
        <taxon>Planctomycetia</taxon>
        <taxon>Pirellulales</taxon>
        <taxon>Pirellulaceae</taxon>
        <taxon>Novipirellula</taxon>
    </lineage>
</organism>
<dbReference type="PANTHER" id="PTHR34822">
    <property type="entry name" value="GRPB DOMAIN PROTEIN (AFU_ORTHOLOGUE AFUA_1G01530)"/>
    <property type="match status" value="1"/>
</dbReference>
<dbReference type="GO" id="GO:0016301">
    <property type="term" value="F:kinase activity"/>
    <property type="evidence" value="ECO:0007669"/>
    <property type="project" value="UniProtKB-KW"/>
</dbReference>
<dbReference type="Proteomes" id="UP000315010">
    <property type="component" value="Unassembled WGS sequence"/>
</dbReference>
<keyword evidence="1" id="KW-0418">Kinase</keyword>
<dbReference type="Gene3D" id="3.30.460.10">
    <property type="entry name" value="Beta Polymerase, domain 2"/>
    <property type="match status" value="1"/>
</dbReference>
<dbReference type="InterPro" id="IPR007344">
    <property type="entry name" value="GrpB/CoaE"/>
</dbReference>
<dbReference type="PANTHER" id="PTHR34822:SF1">
    <property type="entry name" value="GRPB FAMILY PROTEIN"/>
    <property type="match status" value="1"/>
</dbReference>
<evidence type="ECO:0000313" key="1">
    <source>
        <dbReference type="EMBL" id="TWT80881.1"/>
    </source>
</evidence>
<dbReference type="AlphaFoldDB" id="A0A5C5Z225"/>
<evidence type="ECO:0000313" key="2">
    <source>
        <dbReference type="Proteomes" id="UP000315010"/>
    </source>
</evidence>
<dbReference type="RefSeq" id="WP_146396194.1">
    <property type="nucleotide sequence ID" value="NZ_SJPJ01000001.1"/>
</dbReference>
<sequence>MENASVRLMHYDPRWRQEFEQTRSSILSSCEGDVVAVEHIGSTAISGLIARPTIDVLAGVTNPASIPSAARLIEGLNFRREPFGDWHDRDGVQLIKPRHRSESEPEPTHCVFLMVHRSDSWKQTIAIRDFLRTHPELAIDFEEAKVKQWRHGEGDPRRYAANKAIFFAHLLDQM</sequence>
<dbReference type="InterPro" id="IPR043519">
    <property type="entry name" value="NT_sf"/>
</dbReference>
<protein>
    <submittedName>
        <fullName evidence="1">Dephospho-CoA kinase/protein folding accessory domain-containing protein</fullName>
    </submittedName>
</protein>
<keyword evidence="1" id="KW-0808">Transferase</keyword>
<dbReference type="Pfam" id="PF04229">
    <property type="entry name" value="GrpB"/>
    <property type="match status" value="1"/>
</dbReference>
<reference evidence="1 2" key="1">
    <citation type="submission" date="2019-02" db="EMBL/GenBank/DDBJ databases">
        <title>Deep-cultivation of Planctomycetes and their phenomic and genomic characterization uncovers novel biology.</title>
        <authorList>
            <person name="Wiegand S."/>
            <person name="Jogler M."/>
            <person name="Boedeker C."/>
            <person name="Pinto D."/>
            <person name="Vollmers J."/>
            <person name="Rivas-Marin E."/>
            <person name="Kohn T."/>
            <person name="Peeters S.H."/>
            <person name="Heuer A."/>
            <person name="Rast P."/>
            <person name="Oberbeckmann S."/>
            <person name="Bunk B."/>
            <person name="Jeske O."/>
            <person name="Meyerdierks A."/>
            <person name="Storesund J.E."/>
            <person name="Kallscheuer N."/>
            <person name="Luecker S."/>
            <person name="Lage O.M."/>
            <person name="Pohl T."/>
            <person name="Merkel B.J."/>
            <person name="Hornburger P."/>
            <person name="Mueller R.-W."/>
            <person name="Bruemmer F."/>
            <person name="Labrenz M."/>
            <person name="Spormann A.M."/>
            <person name="Op Den Camp H."/>
            <person name="Overmann J."/>
            <person name="Amann R."/>
            <person name="Jetten M.S.M."/>
            <person name="Mascher T."/>
            <person name="Medema M.H."/>
            <person name="Devos D.P."/>
            <person name="Kaster A.-K."/>
            <person name="Ovreas L."/>
            <person name="Rohde M."/>
            <person name="Galperin M.Y."/>
            <person name="Jogler C."/>
        </authorList>
    </citation>
    <scope>NUCLEOTIDE SEQUENCE [LARGE SCALE GENOMIC DNA]</scope>
    <source>
        <strain evidence="1 2">CA13</strain>
    </source>
</reference>
<dbReference type="SUPFAM" id="SSF81301">
    <property type="entry name" value="Nucleotidyltransferase"/>
    <property type="match status" value="1"/>
</dbReference>
<accession>A0A5C5Z225</accession>
<dbReference type="OrthoDB" id="9799092at2"/>
<name>A0A5C5Z225_9BACT</name>
<dbReference type="EMBL" id="SJPJ01000001">
    <property type="protein sequence ID" value="TWT80881.1"/>
    <property type="molecule type" value="Genomic_DNA"/>
</dbReference>
<comment type="caution">
    <text evidence="1">The sequence shown here is derived from an EMBL/GenBank/DDBJ whole genome shotgun (WGS) entry which is preliminary data.</text>
</comment>
<proteinExistence type="predicted"/>
<gene>
    <name evidence="1" type="ORF">CA13_23270</name>
</gene>